<gene>
    <name evidence="6" type="ORF">SAMN05216605_102531</name>
</gene>
<feature type="domain" description="UspA" evidence="5">
    <location>
        <begin position="175"/>
        <end position="293"/>
    </location>
</feature>
<sequence length="315" mass="35076">MAQPKRLLLIAPSRMVCTLAFERAAQMAQGMNATLRIVALVHQNILDEVDAHQGEPKTAHRSPLWSFQRWLSAEAGLLSKGGLQVCAEVLWCERNVINLCHYIEEAEVDYVIKDLEEEITSEGRTFSTLDWQLLHESRVPVLFVQHDGAATSRKIVAAVDVLHHEPQVREMNRSSIEAASQLADSFGASVHILSVYDREALPVAEGNDFCPPSLLTYEQARKRFDLLADQYAISAQCRHFVVGACASSINQYVSNCHFDVLVFGATNYMATDMLLGRTAQRVLGHPPCSLLALKDRDVHVRPALSTHEYTAVNLT</sequence>
<name>A0A1G7VK28_9PSED</name>
<keyword evidence="3" id="KW-0963">Cytoplasm</keyword>
<dbReference type="STRING" id="89065.SAMN05216605_102531"/>
<protein>
    <submittedName>
        <fullName evidence="6">Nucleotide-binding universal stress protein, UspA family</fullName>
    </submittedName>
</protein>
<dbReference type="Proteomes" id="UP000182894">
    <property type="component" value="Unassembled WGS sequence"/>
</dbReference>
<dbReference type="AlphaFoldDB" id="A0A1G7VK28"/>
<comment type="similarity">
    <text evidence="2">Belongs to the universal stress protein A family.</text>
</comment>
<dbReference type="Gene3D" id="3.40.50.12370">
    <property type="match status" value="1"/>
</dbReference>
<dbReference type="PANTHER" id="PTHR47892:SF1">
    <property type="entry name" value="UNIVERSAL STRESS PROTEIN E"/>
    <property type="match status" value="1"/>
</dbReference>
<evidence type="ECO:0000256" key="2">
    <source>
        <dbReference type="ARBA" id="ARBA00008791"/>
    </source>
</evidence>
<organism evidence="6 7">
    <name type="scientific">Pseudomonas abietaniphila</name>
    <dbReference type="NCBI Taxonomy" id="89065"/>
    <lineage>
        <taxon>Bacteria</taxon>
        <taxon>Pseudomonadati</taxon>
        <taxon>Pseudomonadota</taxon>
        <taxon>Gammaproteobacteria</taxon>
        <taxon>Pseudomonadales</taxon>
        <taxon>Pseudomonadaceae</taxon>
        <taxon>Pseudomonas</taxon>
    </lineage>
</organism>
<dbReference type="PANTHER" id="PTHR47892">
    <property type="entry name" value="UNIVERSAL STRESS PROTEIN E"/>
    <property type="match status" value="1"/>
</dbReference>
<evidence type="ECO:0000256" key="4">
    <source>
        <dbReference type="ARBA" id="ARBA00037131"/>
    </source>
</evidence>
<reference evidence="7" key="1">
    <citation type="submission" date="2016-10" db="EMBL/GenBank/DDBJ databases">
        <authorList>
            <person name="Varghese N."/>
            <person name="Submissions S."/>
        </authorList>
    </citation>
    <scope>NUCLEOTIDE SEQUENCE [LARGE SCALE GENOMIC DNA]</scope>
    <source>
        <strain evidence="7">ATCC 700689</strain>
    </source>
</reference>
<evidence type="ECO:0000259" key="5">
    <source>
        <dbReference type="Pfam" id="PF00582"/>
    </source>
</evidence>
<proteinExistence type="inferred from homology"/>
<dbReference type="RefSeq" id="WP_143024308.1">
    <property type="nucleotide sequence ID" value="NZ_FNCO01000002.1"/>
</dbReference>
<comment type="subcellular location">
    <subcellularLocation>
        <location evidence="1">Cytoplasm</location>
    </subcellularLocation>
</comment>
<evidence type="ECO:0000313" key="7">
    <source>
        <dbReference type="Proteomes" id="UP000182894"/>
    </source>
</evidence>
<dbReference type="GO" id="GO:0005737">
    <property type="term" value="C:cytoplasm"/>
    <property type="evidence" value="ECO:0007669"/>
    <property type="project" value="UniProtKB-SubCell"/>
</dbReference>
<accession>A0A1G7VK28</accession>
<dbReference type="SUPFAM" id="SSF52402">
    <property type="entry name" value="Adenine nucleotide alpha hydrolases-like"/>
    <property type="match status" value="2"/>
</dbReference>
<evidence type="ECO:0000256" key="1">
    <source>
        <dbReference type="ARBA" id="ARBA00004496"/>
    </source>
</evidence>
<dbReference type="EMBL" id="FNCO01000002">
    <property type="protein sequence ID" value="SDG60202.1"/>
    <property type="molecule type" value="Genomic_DNA"/>
</dbReference>
<comment type="function">
    <text evidence="4">Required for resistance to DNA-damaging agents.</text>
</comment>
<evidence type="ECO:0000313" key="6">
    <source>
        <dbReference type="EMBL" id="SDG60202.1"/>
    </source>
</evidence>
<keyword evidence="7" id="KW-1185">Reference proteome</keyword>
<evidence type="ECO:0000256" key="3">
    <source>
        <dbReference type="ARBA" id="ARBA00022490"/>
    </source>
</evidence>
<dbReference type="OrthoDB" id="239260at2"/>
<dbReference type="InterPro" id="IPR006016">
    <property type="entry name" value="UspA"/>
</dbReference>
<dbReference type="Pfam" id="PF00582">
    <property type="entry name" value="Usp"/>
    <property type="match status" value="1"/>
</dbReference>